<dbReference type="Pfam" id="PF00078">
    <property type="entry name" value="RVT_1"/>
    <property type="match status" value="1"/>
</dbReference>
<feature type="domain" description="Reverse transcriptase" evidence="1">
    <location>
        <begin position="71"/>
        <end position="147"/>
    </location>
</feature>
<dbReference type="InterPro" id="IPR051320">
    <property type="entry name" value="Viral_Replic_Matur_Polypro"/>
</dbReference>
<gene>
    <name evidence="2" type="ORF">MTR67_052108</name>
</gene>
<reference evidence="2" key="1">
    <citation type="submission" date="2023-08" db="EMBL/GenBank/DDBJ databases">
        <title>A de novo genome assembly of Solanum verrucosum Schlechtendal, a Mexican diploid species geographically isolated from the other diploid A-genome species in potato relatives.</title>
        <authorList>
            <person name="Hosaka K."/>
        </authorList>
    </citation>
    <scope>NUCLEOTIDE SEQUENCE</scope>
    <source>
        <tissue evidence="2">Young leaves</tissue>
    </source>
</reference>
<dbReference type="SUPFAM" id="SSF56672">
    <property type="entry name" value="DNA/RNA polymerases"/>
    <property type="match status" value="1"/>
</dbReference>
<protein>
    <recommendedName>
        <fullName evidence="1">Reverse transcriptase domain-containing protein</fullName>
    </recommendedName>
</protein>
<dbReference type="InterPro" id="IPR043502">
    <property type="entry name" value="DNA/RNA_pol_sf"/>
</dbReference>
<evidence type="ECO:0000259" key="1">
    <source>
        <dbReference type="Pfam" id="PF00078"/>
    </source>
</evidence>
<dbReference type="EMBL" id="CP133623">
    <property type="protein sequence ID" value="WMV58723.1"/>
    <property type="molecule type" value="Genomic_DNA"/>
</dbReference>
<dbReference type="AlphaFoldDB" id="A0AAF0V8N9"/>
<keyword evidence="3" id="KW-1185">Reference proteome</keyword>
<dbReference type="InterPro" id="IPR043128">
    <property type="entry name" value="Rev_trsase/Diguanyl_cyclase"/>
</dbReference>
<dbReference type="Gene3D" id="3.30.70.270">
    <property type="match status" value="2"/>
</dbReference>
<dbReference type="Proteomes" id="UP001234989">
    <property type="component" value="Chromosome 12"/>
</dbReference>
<dbReference type="InterPro" id="IPR000477">
    <property type="entry name" value="RT_dom"/>
</dbReference>
<sequence length="220" mass="25600">MAPFFITLNYTSSLYAVAIKYELNEELGSIPHGVGWPAVIFGKLKSHSVTRRVVLAIIRLSCVKRSLLFLLIFSRFVYGFDDMVLRQYLDMFVIVFIDYILIYSRSEDKHTDHLRIVLQVLKDQQLFANFSKCEFWLRSMSFLGHTICGKGIEVDLMKMDAVKSWPRPLSPSDIRSFLSFAGYYRSFVEGFSSVASPLITLIQKKDKFIWSEEWEKSFQE</sequence>
<accession>A0AAF0V8N9</accession>
<proteinExistence type="predicted"/>
<dbReference type="PANTHER" id="PTHR33064">
    <property type="entry name" value="POL PROTEIN"/>
    <property type="match status" value="1"/>
</dbReference>
<name>A0AAF0V8N9_SOLVR</name>
<evidence type="ECO:0000313" key="2">
    <source>
        <dbReference type="EMBL" id="WMV58723.1"/>
    </source>
</evidence>
<organism evidence="2 3">
    <name type="scientific">Solanum verrucosum</name>
    <dbReference type="NCBI Taxonomy" id="315347"/>
    <lineage>
        <taxon>Eukaryota</taxon>
        <taxon>Viridiplantae</taxon>
        <taxon>Streptophyta</taxon>
        <taxon>Embryophyta</taxon>
        <taxon>Tracheophyta</taxon>
        <taxon>Spermatophyta</taxon>
        <taxon>Magnoliopsida</taxon>
        <taxon>eudicotyledons</taxon>
        <taxon>Gunneridae</taxon>
        <taxon>Pentapetalae</taxon>
        <taxon>asterids</taxon>
        <taxon>lamiids</taxon>
        <taxon>Solanales</taxon>
        <taxon>Solanaceae</taxon>
        <taxon>Solanoideae</taxon>
        <taxon>Solaneae</taxon>
        <taxon>Solanum</taxon>
    </lineage>
</organism>
<dbReference type="PANTHER" id="PTHR33064:SF37">
    <property type="entry name" value="RIBONUCLEASE H"/>
    <property type="match status" value="1"/>
</dbReference>
<evidence type="ECO:0000313" key="3">
    <source>
        <dbReference type="Proteomes" id="UP001234989"/>
    </source>
</evidence>